<feature type="region of interest" description="Disordered" evidence="8">
    <location>
        <begin position="42"/>
        <end position="62"/>
    </location>
</feature>
<dbReference type="RefSeq" id="WP_070198778.1">
    <property type="nucleotide sequence ID" value="NZ_LJGU01000152.1"/>
</dbReference>
<organism evidence="11 12">
    <name type="scientific">Streptomyces oceani</name>
    <dbReference type="NCBI Taxonomy" id="1075402"/>
    <lineage>
        <taxon>Bacteria</taxon>
        <taxon>Bacillati</taxon>
        <taxon>Actinomycetota</taxon>
        <taxon>Actinomycetes</taxon>
        <taxon>Kitasatosporales</taxon>
        <taxon>Streptomycetaceae</taxon>
        <taxon>Streptomyces</taxon>
    </lineage>
</organism>
<evidence type="ECO:0000313" key="11">
    <source>
        <dbReference type="EMBL" id="OEU94806.1"/>
    </source>
</evidence>
<keyword evidence="2" id="KW-0645">Protease</keyword>
<comment type="similarity">
    <text evidence="1">Belongs to the peptidase S1 family.</text>
</comment>
<gene>
    <name evidence="11" type="ORF">AN216_23910</name>
</gene>
<dbReference type="GO" id="GO:0005975">
    <property type="term" value="P:carbohydrate metabolic process"/>
    <property type="evidence" value="ECO:0007669"/>
    <property type="project" value="InterPro"/>
</dbReference>
<dbReference type="GO" id="GO:0004553">
    <property type="term" value="F:hydrolase activity, hydrolyzing O-glycosyl compounds"/>
    <property type="evidence" value="ECO:0007669"/>
    <property type="project" value="InterPro"/>
</dbReference>
<keyword evidence="7" id="KW-1015">Disulfide bond</keyword>
<feature type="region of interest" description="Disordered" evidence="8">
    <location>
        <begin position="468"/>
        <end position="490"/>
    </location>
</feature>
<dbReference type="PATRIC" id="fig|1075402.3.peg.1023"/>
<dbReference type="OrthoDB" id="8781117at2"/>
<dbReference type="InterPro" id="IPR043504">
    <property type="entry name" value="Peptidase_S1_PA_chymotrypsin"/>
</dbReference>
<dbReference type="CDD" id="cd21112">
    <property type="entry name" value="alphaLP-like"/>
    <property type="match status" value="1"/>
</dbReference>
<evidence type="ECO:0000256" key="4">
    <source>
        <dbReference type="ARBA" id="ARBA00022801"/>
    </source>
</evidence>
<dbReference type="AlphaFoldDB" id="A0A1E7JVR9"/>
<dbReference type="InterPro" id="IPR035070">
    <property type="entry name" value="Streptogrisin_prodomain"/>
</dbReference>
<dbReference type="Pfam" id="PF02983">
    <property type="entry name" value="Pro_Al_protease"/>
    <property type="match status" value="1"/>
</dbReference>
<dbReference type="PRINTS" id="PR00861">
    <property type="entry name" value="ALYTICPTASE"/>
</dbReference>
<comment type="caution">
    <text evidence="11">The sequence shown here is derived from an EMBL/GenBank/DDBJ whole genome shotgun (WGS) entry which is preliminary data.</text>
</comment>
<dbReference type="Gene3D" id="2.40.10.10">
    <property type="entry name" value="Trypsin-like serine proteases"/>
    <property type="match status" value="2"/>
</dbReference>
<dbReference type="GO" id="GO:0005576">
    <property type="term" value="C:extracellular region"/>
    <property type="evidence" value="ECO:0007669"/>
    <property type="project" value="InterPro"/>
</dbReference>
<dbReference type="Proteomes" id="UP000176101">
    <property type="component" value="Unassembled WGS sequence"/>
</dbReference>
<sequence>MLHRRVMAVCSALATAGALALGAALPGTAVAATGVAPVADTSATDRATTDSSAPNVTEPAASSYAPKISSGQLRAMQRDFGLNAEQARQRLVQERTAGATAGRLRAQLGGDFAGAWLRAGQPAQGQERARLGEKAGLTVATTDRADAEAITARGARAEVVEHSLAELTAAKEALDAAAKRHAPAATPVWYVDVRSNKLVLLSSKPAEAERFAESAGVRTAHVTVRKSAVEPRTFAELRGGDPYVVGGESRCSIGFPVTKGRMSGFVSAGHCGDTGDTVTDPDGKSLGTFRGSNFPGDDHSYVGANSDWTASATVNGYDTKDQAIAGSTEAMVGASVCRSGSTTGWHCGSVEQLDTSVRYPQGTVTGVTRTDVCAEPGDSGGSFVSGDQAQGMTSGGSGNCTDGGTTYFQPVNEALDTYQVSLATTSAGERAPTNPDAEEGGWAASTVYEAGDVVSYDGVDYRCLQSHQAQPVGAPSDNSRLWQRIPEPGQ</sequence>
<keyword evidence="3 9" id="KW-0732">Signal</keyword>
<dbReference type="GO" id="GO:0006508">
    <property type="term" value="P:proteolysis"/>
    <property type="evidence" value="ECO:0007669"/>
    <property type="project" value="UniProtKB-KW"/>
</dbReference>
<dbReference type="EMBL" id="LJGU01000152">
    <property type="protein sequence ID" value="OEU94806.1"/>
    <property type="molecule type" value="Genomic_DNA"/>
</dbReference>
<evidence type="ECO:0000256" key="2">
    <source>
        <dbReference type="ARBA" id="ARBA00022670"/>
    </source>
</evidence>
<dbReference type="GO" id="GO:0030246">
    <property type="term" value="F:carbohydrate binding"/>
    <property type="evidence" value="ECO:0007669"/>
    <property type="project" value="InterPro"/>
</dbReference>
<dbReference type="Pfam" id="PF00089">
    <property type="entry name" value="Trypsin"/>
    <property type="match status" value="1"/>
</dbReference>
<dbReference type="CDD" id="cd12214">
    <property type="entry name" value="ChiA1_BD"/>
    <property type="match status" value="1"/>
</dbReference>
<dbReference type="SUPFAM" id="SSF51055">
    <property type="entry name" value="Carbohydrate binding domain"/>
    <property type="match status" value="1"/>
</dbReference>
<keyword evidence="5" id="KW-0720">Serine protease</keyword>
<feature type="chain" id="PRO_5009196004" description="Chitin-binding type-3 domain-containing protein" evidence="9">
    <location>
        <begin position="32"/>
        <end position="490"/>
    </location>
</feature>
<evidence type="ECO:0000256" key="3">
    <source>
        <dbReference type="ARBA" id="ARBA00022729"/>
    </source>
</evidence>
<dbReference type="SUPFAM" id="SSF50494">
    <property type="entry name" value="Trypsin-like serine proteases"/>
    <property type="match status" value="1"/>
</dbReference>
<evidence type="ECO:0000256" key="8">
    <source>
        <dbReference type="SAM" id="MobiDB-lite"/>
    </source>
</evidence>
<accession>A0A1E7JVR9</accession>
<evidence type="ECO:0000256" key="5">
    <source>
        <dbReference type="ARBA" id="ARBA00022825"/>
    </source>
</evidence>
<dbReference type="InterPro" id="IPR001254">
    <property type="entry name" value="Trypsin_dom"/>
</dbReference>
<evidence type="ECO:0000313" key="12">
    <source>
        <dbReference type="Proteomes" id="UP000176101"/>
    </source>
</evidence>
<evidence type="ECO:0000256" key="7">
    <source>
        <dbReference type="ARBA" id="ARBA00023157"/>
    </source>
</evidence>
<evidence type="ECO:0000259" key="10">
    <source>
        <dbReference type="SMART" id="SM00495"/>
    </source>
</evidence>
<dbReference type="SMART" id="SM00495">
    <property type="entry name" value="ChtBD3"/>
    <property type="match status" value="1"/>
</dbReference>
<dbReference type="InterPro" id="IPR004236">
    <property type="entry name" value="Pept_S1_alpha_lytic"/>
</dbReference>
<protein>
    <recommendedName>
        <fullName evidence="10">Chitin-binding type-3 domain-containing protein</fullName>
    </recommendedName>
</protein>
<dbReference type="InterPro" id="IPR009003">
    <property type="entry name" value="Peptidase_S1_PA"/>
</dbReference>
<dbReference type="InterPro" id="IPR036573">
    <property type="entry name" value="CBM_sf_5/12"/>
</dbReference>
<dbReference type="InterPro" id="IPR001316">
    <property type="entry name" value="Pept_S1A_streptogrisin"/>
</dbReference>
<dbReference type="Gene3D" id="2.10.10.20">
    <property type="entry name" value="Carbohydrate-binding module superfamily 5/12"/>
    <property type="match status" value="1"/>
</dbReference>
<dbReference type="Pfam" id="PF02839">
    <property type="entry name" value="CBM_5_12"/>
    <property type="match status" value="1"/>
</dbReference>
<evidence type="ECO:0000256" key="6">
    <source>
        <dbReference type="ARBA" id="ARBA00023145"/>
    </source>
</evidence>
<feature type="signal peptide" evidence="9">
    <location>
        <begin position="1"/>
        <end position="31"/>
    </location>
</feature>
<keyword evidence="12" id="KW-1185">Reference proteome</keyword>
<proteinExistence type="inferred from homology"/>
<dbReference type="InterPro" id="IPR003610">
    <property type="entry name" value="CBM5/12"/>
</dbReference>
<feature type="compositionally biased region" description="Low complexity" evidence="8">
    <location>
        <begin position="42"/>
        <end position="53"/>
    </location>
</feature>
<evidence type="ECO:0000256" key="9">
    <source>
        <dbReference type="SAM" id="SignalP"/>
    </source>
</evidence>
<dbReference type="Gene3D" id="3.30.300.50">
    <property type="match status" value="2"/>
</dbReference>
<dbReference type="GO" id="GO:0004252">
    <property type="term" value="F:serine-type endopeptidase activity"/>
    <property type="evidence" value="ECO:0007669"/>
    <property type="project" value="InterPro"/>
</dbReference>
<feature type="domain" description="Chitin-binding type-3" evidence="10">
    <location>
        <begin position="439"/>
        <end position="485"/>
    </location>
</feature>
<reference evidence="11 12" key="1">
    <citation type="journal article" date="2016" name="Front. Microbiol.">
        <title>Comparative Genomics Analysis of Streptomyces Species Reveals Their Adaptation to the Marine Environment and Their Diversity at the Genomic Level.</title>
        <authorList>
            <person name="Tian X."/>
            <person name="Zhang Z."/>
            <person name="Yang T."/>
            <person name="Chen M."/>
            <person name="Li J."/>
            <person name="Chen F."/>
            <person name="Yang J."/>
            <person name="Li W."/>
            <person name="Zhang B."/>
            <person name="Zhang Z."/>
            <person name="Wu J."/>
            <person name="Zhang C."/>
            <person name="Long L."/>
            <person name="Xiao J."/>
        </authorList>
    </citation>
    <scope>NUCLEOTIDE SEQUENCE [LARGE SCALE GENOMIC DNA]</scope>
    <source>
        <strain evidence="11 12">SCSIO 02100</strain>
    </source>
</reference>
<keyword evidence="6" id="KW-0865">Zymogen</keyword>
<dbReference type="STRING" id="1075402.AN216_23910"/>
<name>A0A1E7JVR9_9ACTN</name>
<keyword evidence="4" id="KW-0378">Hydrolase</keyword>
<evidence type="ECO:0000256" key="1">
    <source>
        <dbReference type="ARBA" id="ARBA00007664"/>
    </source>
</evidence>